<name>A0A4Y2W1G1_ARAVE</name>
<gene>
    <name evidence="2" type="ORF">AVEN_50193_1</name>
</gene>
<accession>A0A4Y2W1G1</accession>
<proteinExistence type="predicted"/>
<reference evidence="2 3" key="1">
    <citation type="journal article" date="2019" name="Sci. Rep.">
        <title>Orb-weaving spider Araneus ventricosus genome elucidates the spidroin gene catalogue.</title>
        <authorList>
            <person name="Kono N."/>
            <person name="Nakamura H."/>
            <person name="Ohtoshi R."/>
            <person name="Moran D.A.P."/>
            <person name="Shinohara A."/>
            <person name="Yoshida Y."/>
            <person name="Fujiwara M."/>
            <person name="Mori M."/>
            <person name="Tomita M."/>
            <person name="Arakawa K."/>
        </authorList>
    </citation>
    <scope>NUCLEOTIDE SEQUENCE [LARGE SCALE GENOMIC DNA]</scope>
</reference>
<protein>
    <submittedName>
        <fullName evidence="2">Uncharacterized protein</fullName>
    </submittedName>
</protein>
<sequence>MLLVHLQCHYIAQKSPRREKVILCYFPASSILILLALFIRVLFPQNQLPDSILCPLLHENPKGLPLEMDFSGNTISFLIENANVVNTCILIHKSSVSTLSDSLEEKILNIFHGPAV</sequence>
<keyword evidence="1" id="KW-0812">Transmembrane</keyword>
<keyword evidence="1" id="KW-0472">Membrane</keyword>
<dbReference type="Proteomes" id="UP000499080">
    <property type="component" value="Unassembled WGS sequence"/>
</dbReference>
<evidence type="ECO:0000313" key="2">
    <source>
        <dbReference type="EMBL" id="GBO30388.1"/>
    </source>
</evidence>
<keyword evidence="1" id="KW-1133">Transmembrane helix</keyword>
<feature type="transmembrane region" description="Helical" evidence="1">
    <location>
        <begin position="21"/>
        <end position="43"/>
    </location>
</feature>
<comment type="caution">
    <text evidence="2">The sequence shown here is derived from an EMBL/GenBank/DDBJ whole genome shotgun (WGS) entry which is preliminary data.</text>
</comment>
<evidence type="ECO:0000256" key="1">
    <source>
        <dbReference type="SAM" id="Phobius"/>
    </source>
</evidence>
<keyword evidence="3" id="KW-1185">Reference proteome</keyword>
<dbReference type="EMBL" id="BGPR01053556">
    <property type="protein sequence ID" value="GBO30388.1"/>
    <property type="molecule type" value="Genomic_DNA"/>
</dbReference>
<dbReference type="AlphaFoldDB" id="A0A4Y2W1G1"/>
<organism evidence="2 3">
    <name type="scientific">Araneus ventricosus</name>
    <name type="common">Orbweaver spider</name>
    <name type="synonym">Epeira ventricosa</name>
    <dbReference type="NCBI Taxonomy" id="182803"/>
    <lineage>
        <taxon>Eukaryota</taxon>
        <taxon>Metazoa</taxon>
        <taxon>Ecdysozoa</taxon>
        <taxon>Arthropoda</taxon>
        <taxon>Chelicerata</taxon>
        <taxon>Arachnida</taxon>
        <taxon>Araneae</taxon>
        <taxon>Araneomorphae</taxon>
        <taxon>Entelegynae</taxon>
        <taxon>Araneoidea</taxon>
        <taxon>Araneidae</taxon>
        <taxon>Araneus</taxon>
    </lineage>
</organism>
<evidence type="ECO:0000313" key="3">
    <source>
        <dbReference type="Proteomes" id="UP000499080"/>
    </source>
</evidence>